<organism evidence="1 2">
    <name type="scientific">Streptomyces turgidiscabies (strain Car8)</name>
    <dbReference type="NCBI Taxonomy" id="698760"/>
    <lineage>
        <taxon>Bacteria</taxon>
        <taxon>Bacillati</taxon>
        <taxon>Actinomycetota</taxon>
        <taxon>Actinomycetes</taxon>
        <taxon>Kitasatosporales</taxon>
        <taxon>Streptomycetaceae</taxon>
        <taxon>Streptomyces</taxon>
    </lineage>
</organism>
<evidence type="ECO:0000313" key="2">
    <source>
        <dbReference type="Proteomes" id="UP000010931"/>
    </source>
</evidence>
<keyword evidence="2" id="KW-1185">Reference proteome</keyword>
<dbReference type="Proteomes" id="UP000010931">
    <property type="component" value="Unassembled WGS sequence"/>
</dbReference>
<name>L7F7V4_STRT8</name>
<dbReference type="AlphaFoldDB" id="L7F7V4"/>
<sequence length="42" mass="4737">MTNPNTDTEANAAAARDVKKYRLTRWQQGACCAWTAPERQLV</sequence>
<accession>L7F7V4</accession>
<reference evidence="1 2" key="1">
    <citation type="journal article" date="2011" name="Plasmid">
        <title>Streptomyces turgidiscabies Car8 contains a modular pathogenicity island that shares virulence genes with other actinobacterial plant pathogens.</title>
        <authorList>
            <person name="Huguet-Tapia J.C."/>
            <person name="Badger J.H."/>
            <person name="Loria R."/>
            <person name="Pettis G.S."/>
        </authorList>
    </citation>
    <scope>NUCLEOTIDE SEQUENCE [LARGE SCALE GENOMIC DNA]</scope>
    <source>
        <strain evidence="1 2">Car8</strain>
    </source>
</reference>
<comment type="caution">
    <text evidence="1">The sequence shown here is derived from an EMBL/GenBank/DDBJ whole genome shotgun (WGS) entry which is preliminary data.</text>
</comment>
<proteinExistence type="predicted"/>
<dbReference type="EMBL" id="AEJB01000292">
    <property type="protein sequence ID" value="ELP67327.1"/>
    <property type="molecule type" value="Genomic_DNA"/>
</dbReference>
<evidence type="ECO:0000313" key="1">
    <source>
        <dbReference type="EMBL" id="ELP67327.1"/>
    </source>
</evidence>
<protein>
    <submittedName>
        <fullName evidence="1">Uncharacterized protein</fullName>
    </submittedName>
</protein>
<gene>
    <name evidence="1" type="ORF">STRTUCAR8_06068</name>
</gene>